<name>A0A813I9W7_POLGL</name>
<proteinExistence type="predicted"/>
<evidence type="ECO:0000313" key="3">
    <source>
        <dbReference type="Proteomes" id="UP000626109"/>
    </source>
</evidence>
<evidence type="ECO:0000313" key="2">
    <source>
        <dbReference type="EMBL" id="CAE8649235.1"/>
    </source>
</evidence>
<dbReference type="GO" id="GO:0061640">
    <property type="term" value="P:cytoskeleton-dependent cytokinesis"/>
    <property type="evidence" value="ECO:0007669"/>
    <property type="project" value="InterPro"/>
</dbReference>
<accession>A0A813I9W7</accession>
<dbReference type="GO" id="GO:0005869">
    <property type="term" value="C:dynactin complex"/>
    <property type="evidence" value="ECO:0007669"/>
    <property type="project" value="InterPro"/>
</dbReference>
<dbReference type="EMBL" id="CAJNNV010010980">
    <property type="protein sequence ID" value="CAE8599311.1"/>
    <property type="molecule type" value="Genomic_DNA"/>
</dbReference>
<keyword evidence="4" id="KW-1185">Reference proteome</keyword>
<comment type="caution">
    <text evidence="2">The sequence shown here is derived from an EMBL/GenBank/DDBJ whole genome shotgun (WGS) entry which is preliminary data.</text>
</comment>
<evidence type="ECO:0000313" key="1">
    <source>
        <dbReference type="EMBL" id="CAE8599311.1"/>
    </source>
</evidence>
<dbReference type="Proteomes" id="UP000654075">
    <property type="component" value="Unassembled WGS sequence"/>
</dbReference>
<evidence type="ECO:0000313" key="4">
    <source>
        <dbReference type="Proteomes" id="UP000654075"/>
    </source>
</evidence>
<reference evidence="2" key="1">
    <citation type="submission" date="2021-02" db="EMBL/GenBank/DDBJ databases">
        <authorList>
            <person name="Dougan E. K."/>
            <person name="Rhodes N."/>
            <person name="Thang M."/>
            <person name="Chan C."/>
        </authorList>
    </citation>
    <scope>NUCLEOTIDE SEQUENCE</scope>
</reference>
<dbReference type="EMBL" id="CAJNNW010007416">
    <property type="protein sequence ID" value="CAE8649235.1"/>
    <property type="molecule type" value="Genomic_DNA"/>
</dbReference>
<sequence length="204" mass="22190">MASQVSATGGHIAPASPQLSLSAQIADLSARVAACEERLGCSTPAQHGASGDSEPLRSQVAELGRRVGEIFGKRKDLQDFERNMDALDDWLQVEHAGASHVLLHRSAKRSYVAQHADQLRGFASLLREVEALEKYINPASLRELPAHGGRLRRVEANSALAVASAMQLHEQVANMAEEYHRTVIGLNEQMLHWDRLLSEKAGSG</sequence>
<gene>
    <name evidence="1" type="ORF">PGLA1383_LOCUS17668</name>
    <name evidence="2" type="ORF">PGLA2088_LOCUS7250</name>
</gene>
<dbReference type="AlphaFoldDB" id="A0A813I9W7"/>
<dbReference type="PANTHER" id="PTHR28360">
    <property type="entry name" value="DYNACTIN SUBUNIT 3"/>
    <property type="match status" value="1"/>
</dbReference>
<protein>
    <submittedName>
        <fullName evidence="2">Uncharacterized protein</fullName>
    </submittedName>
</protein>
<dbReference type="Proteomes" id="UP000626109">
    <property type="component" value="Unassembled WGS sequence"/>
</dbReference>
<dbReference type="PANTHER" id="PTHR28360:SF1">
    <property type="entry name" value="DYNACTIN SUBUNIT 3"/>
    <property type="match status" value="1"/>
</dbReference>
<organism evidence="2 3">
    <name type="scientific">Polarella glacialis</name>
    <name type="common">Dinoflagellate</name>
    <dbReference type="NCBI Taxonomy" id="89957"/>
    <lineage>
        <taxon>Eukaryota</taxon>
        <taxon>Sar</taxon>
        <taxon>Alveolata</taxon>
        <taxon>Dinophyceae</taxon>
        <taxon>Suessiales</taxon>
        <taxon>Suessiaceae</taxon>
        <taxon>Polarella</taxon>
    </lineage>
</organism>
<dbReference type="Pfam" id="PF07426">
    <property type="entry name" value="Dynactin_p22"/>
    <property type="match status" value="1"/>
</dbReference>
<dbReference type="InterPro" id="IPR009991">
    <property type="entry name" value="DCTN3"/>
</dbReference>